<name>A0A1F7YXT3_9BACT</name>
<evidence type="ECO:0000313" key="4">
    <source>
        <dbReference type="Proteomes" id="UP000178870"/>
    </source>
</evidence>
<protein>
    <recommendedName>
        <fullName evidence="2">PA14 domain-containing protein</fullName>
    </recommendedName>
</protein>
<evidence type="ECO:0000313" key="3">
    <source>
        <dbReference type="EMBL" id="OGM31994.1"/>
    </source>
</evidence>
<dbReference type="Proteomes" id="UP000178870">
    <property type="component" value="Unassembled WGS sequence"/>
</dbReference>
<dbReference type="Gene3D" id="3.90.182.10">
    <property type="entry name" value="Toxin - Anthrax Protective Antigen,domain 1"/>
    <property type="match status" value="1"/>
</dbReference>
<comment type="caution">
    <text evidence="3">The sequence shown here is derived from an EMBL/GenBank/DDBJ whole genome shotgun (WGS) entry which is preliminary data.</text>
</comment>
<dbReference type="InterPro" id="IPR037524">
    <property type="entry name" value="PA14/GLEYA"/>
</dbReference>
<keyword evidence="1" id="KW-0472">Membrane</keyword>
<sequence length="298" mass="32902">MNKHSLLFYSKAFTLIEILVGLALSAAIFVVTTSLVVNIFSSSLKSRQAELMEQVKNDLSAEFGNSVRWADSVSFVGGLLQIDALSYKLDGGRLYKGSSAITPEEVEITKFEITKYESQGSAEGSGSGLTSQYFNNEDFTALAFTQKDFNIDFDWGEGSPDDLLDIDTFSVRFTGEVLAPRAGDYVFYVDSDDSARLWVDSNLIIDDWAIPGFSEVSERIRLTEGRHDIRLDYVENFGPARLRLAWSYPGQGKEAIPTVNLFPKSGPVSIKIAVEMRVKVSQSQVDSLSLILSPRSGI</sequence>
<dbReference type="InterPro" id="IPR011658">
    <property type="entry name" value="PA14_dom"/>
</dbReference>
<dbReference type="SMART" id="SM00758">
    <property type="entry name" value="PA14"/>
    <property type="match status" value="1"/>
</dbReference>
<feature type="domain" description="PA14" evidence="2">
    <location>
        <begin position="124"/>
        <end position="260"/>
    </location>
</feature>
<dbReference type="AlphaFoldDB" id="A0A1F7YXT3"/>
<feature type="transmembrane region" description="Helical" evidence="1">
    <location>
        <begin position="12"/>
        <end position="37"/>
    </location>
</feature>
<accession>A0A1F7YXT3</accession>
<gene>
    <name evidence="3" type="ORF">A2803_02800</name>
</gene>
<dbReference type="PROSITE" id="PS51820">
    <property type="entry name" value="PA14"/>
    <property type="match status" value="1"/>
</dbReference>
<evidence type="ECO:0000259" key="2">
    <source>
        <dbReference type="PROSITE" id="PS51820"/>
    </source>
</evidence>
<evidence type="ECO:0000256" key="1">
    <source>
        <dbReference type="SAM" id="Phobius"/>
    </source>
</evidence>
<dbReference type="SUPFAM" id="SSF56988">
    <property type="entry name" value="Anthrax protective antigen"/>
    <property type="match status" value="1"/>
</dbReference>
<proteinExistence type="predicted"/>
<keyword evidence="1" id="KW-0812">Transmembrane</keyword>
<keyword evidence="1" id="KW-1133">Transmembrane helix</keyword>
<reference evidence="3 4" key="1">
    <citation type="journal article" date="2016" name="Nat. Commun.">
        <title>Thousands of microbial genomes shed light on interconnected biogeochemical processes in an aquifer system.</title>
        <authorList>
            <person name="Anantharaman K."/>
            <person name="Brown C.T."/>
            <person name="Hug L.A."/>
            <person name="Sharon I."/>
            <person name="Castelle C.J."/>
            <person name="Probst A.J."/>
            <person name="Thomas B.C."/>
            <person name="Singh A."/>
            <person name="Wilkins M.J."/>
            <person name="Karaoz U."/>
            <person name="Brodie E.L."/>
            <person name="Williams K.H."/>
            <person name="Hubbard S.S."/>
            <person name="Banfield J.F."/>
        </authorList>
    </citation>
    <scope>NUCLEOTIDE SEQUENCE [LARGE SCALE GENOMIC DNA]</scope>
</reference>
<dbReference type="EMBL" id="MGGP01000019">
    <property type="protein sequence ID" value="OGM31994.1"/>
    <property type="molecule type" value="Genomic_DNA"/>
</dbReference>
<dbReference type="Pfam" id="PF07691">
    <property type="entry name" value="PA14"/>
    <property type="match status" value="1"/>
</dbReference>
<organism evidence="3 4">
    <name type="scientific">Candidatus Woesebacteria bacterium RIFCSPHIGHO2_01_FULL_44_21</name>
    <dbReference type="NCBI Taxonomy" id="1802503"/>
    <lineage>
        <taxon>Bacteria</taxon>
        <taxon>Candidatus Woeseibacteriota</taxon>
    </lineage>
</organism>